<organism evidence="2 3">
    <name type="scientific">Mycena pura</name>
    <dbReference type="NCBI Taxonomy" id="153505"/>
    <lineage>
        <taxon>Eukaryota</taxon>
        <taxon>Fungi</taxon>
        <taxon>Dikarya</taxon>
        <taxon>Basidiomycota</taxon>
        <taxon>Agaricomycotina</taxon>
        <taxon>Agaricomycetes</taxon>
        <taxon>Agaricomycetidae</taxon>
        <taxon>Agaricales</taxon>
        <taxon>Marasmiineae</taxon>
        <taxon>Mycenaceae</taxon>
        <taxon>Mycena</taxon>
    </lineage>
</organism>
<keyword evidence="3" id="KW-1185">Reference proteome</keyword>
<dbReference type="EMBL" id="JARJCW010000002">
    <property type="protein sequence ID" value="KAJ7228847.1"/>
    <property type="molecule type" value="Genomic_DNA"/>
</dbReference>
<evidence type="ECO:0000256" key="1">
    <source>
        <dbReference type="SAM" id="MobiDB-lite"/>
    </source>
</evidence>
<evidence type="ECO:0000313" key="3">
    <source>
        <dbReference type="Proteomes" id="UP001219525"/>
    </source>
</evidence>
<feature type="region of interest" description="Disordered" evidence="1">
    <location>
        <begin position="105"/>
        <end position="128"/>
    </location>
</feature>
<accession>A0AAD6YTF8</accession>
<name>A0AAD6YTF8_9AGAR</name>
<dbReference type="Proteomes" id="UP001219525">
    <property type="component" value="Unassembled WGS sequence"/>
</dbReference>
<reference evidence="2" key="1">
    <citation type="submission" date="2023-03" db="EMBL/GenBank/DDBJ databases">
        <title>Massive genome expansion in bonnet fungi (Mycena s.s.) driven by repeated elements and novel gene families across ecological guilds.</title>
        <authorList>
            <consortium name="Lawrence Berkeley National Laboratory"/>
            <person name="Harder C.B."/>
            <person name="Miyauchi S."/>
            <person name="Viragh M."/>
            <person name="Kuo A."/>
            <person name="Thoen E."/>
            <person name="Andreopoulos B."/>
            <person name="Lu D."/>
            <person name="Skrede I."/>
            <person name="Drula E."/>
            <person name="Henrissat B."/>
            <person name="Morin E."/>
            <person name="Kohler A."/>
            <person name="Barry K."/>
            <person name="LaButti K."/>
            <person name="Morin E."/>
            <person name="Salamov A."/>
            <person name="Lipzen A."/>
            <person name="Mereny Z."/>
            <person name="Hegedus B."/>
            <person name="Baldrian P."/>
            <person name="Stursova M."/>
            <person name="Weitz H."/>
            <person name="Taylor A."/>
            <person name="Grigoriev I.V."/>
            <person name="Nagy L.G."/>
            <person name="Martin F."/>
            <person name="Kauserud H."/>
        </authorList>
    </citation>
    <scope>NUCLEOTIDE SEQUENCE</scope>
    <source>
        <strain evidence="2">9144</strain>
    </source>
</reference>
<gene>
    <name evidence="2" type="ORF">GGX14DRAFT_615462</name>
</gene>
<protein>
    <submittedName>
        <fullName evidence="2">Uncharacterized protein</fullName>
    </submittedName>
</protein>
<proteinExistence type="predicted"/>
<dbReference type="AlphaFoldDB" id="A0AAD6YTF8"/>
<comment type="caution">
    <text evidence="2">The sequence shown here is derived from an EMBL/GenBank/DDBJ whole genome shotgun (WGS) entry which is preliminary data.</text>
</comment>
<evidence type="ECO:0000313" key="2">
    <source>
        <dbReference type="EMBL" id="KAJ7228847.1"/>
    </source>
</evidence>
<sequence>MKQCFVLGVDASLLPGRRVVLASGKAYSVVTNSQIWCIYNLDLMGDAQAAAEDVGSRDLVLSEDQLQILRRFGDFHALREVTAHMDHAQGLEKRSRFGLGFVEKTQNAQKSRRNGSRAASEGGGPSCEREGGCELLVPARDAAVVDPEEVLHLGHRHALFEGPKRQKLHLCAVGLVYHAGEGFGNHYVVVGGREKLMMGNNFGNRCILTRLLPSLRINLLEMMTFPMSPCLDLAKNLNIHLVWEDLVS</sequence>